<dbReference type="SUPFAM" id="SSF46689">
    <property type="entry name" value="Homeodomain-like"/>
    <property type="match status" value="1"/>
</dbReference>
<proteinExistence type="predicted"/>
<organism evidence="4 5">
    <name type="scientific">Kurthia sibirica</name>
    <dbReference type="NCBI Taxonomy" id="202750"/>
    <lineage>
        <taxon>Bacteria</taxon>
        <taxon>Bacillati</taxon>
        <taxon>Bacillota</taxon>
        <taxon>Bacilli</taxon>
        <taxon>Bacillales</taxon>
        <taxon>Caryophanaceae</taxon>
        <taxon>Kurthia</taxon>
    </lineage>
</organism>
<dbReference type="AlphaFoldDB" id="A0A2U3APB4"/>
<dbReference type="InterPro" id="IPR039532">
    <property type="entry name" value="TetR_C_Firmicutes"/>
</dbReference>
<dbReference type="InterPro" id="IPR050624">
    <property type="entry name" value="HTH-type_Tx_Regulator"/>
</dbReference>
<keyword evidence="1 2" id="KW-0238">DNA-binding</keyword>
<reference evidence="4 5" key="1">
    <citation type="submission" date="2018-05" db="EMBL/GenBank/DDBJ databases">
        <title>Kurthia sibirica genome sequence.</title>
        <authorList>
            <person name="Maclea K.S."/>
            <person name="Goen A.E."/>
        </authorList>
    </citation>
    <scope>NUCLEOTIDE SEQUENCE [LARGE SCALE GENOMIC DNA]</scope>
    <source>
        <strain evidence="4 5">ATCC 49154</strain>
    </source>
</reference>
<dbReference type="InterPro" id="IPR001647">
    <property type="entry name" value="HTH_TetR"/>
</dbReference>
<dbReference type="OrthoDB" id="9810250at2"/>
<dbReference type="Proteomes" id="UP000245938">
    <property type="component" value="Unassembled WGS sequence"/>
</dbReference>
<gene>
    <name evidence="4" type="ORF">DEX24_02875</name>
</gene>
<feature type="DNA-binding region" description="H-T-H motif" evidence="2">
    <location>
        <begin position="32"/>
        <end position="51"/>
    </location>
</feature>
<name>A0A2U3APB4_9BACL</name>
<dbReference type="Pfam" id="PF14278">
    <property type="entry name" value="TetR_C_8"/>
    <property type="match status" value="1"/>
</dbReference>
<dbReference type="Gene3D" id="1.10.357.10">
    <property type="entry name" value="Tetracycline Repressor, domain 2"/>
    <property type="match status" value="1"/>
</dbReference>
<evidence type="ECO:0000313" key="5">
    <source>
        <dbReference type="Proteomes" id="UP000245938"/>
    </source>
</evidence>
<evidence type="ECO:0000259" key="3">
    <source>
        <dbReference type="PROSITE" id="PS50977"/>
    </source>
</evidence>
<protein>
    <submittedName>
        <fullName evidence="4">TetR/AcrR family transcriptional regulator</fullName>
    </submittedName>
</protein>
<dbReference type="Pfam" id="PF00440">
    <property type="entry name" value="TetR_N"/>
    <property type="match status" value="1"/>
</dbReference>
<sequence length="188" mass="22301">MVLEDIRIVKTKQALQQAFFDIIQFKTIDTMSITDLCEVAHINRGTFYRHYKTKDDLVNEIIDLISNEIVQAYFKPYEQNPELKPATIDSNSIAIFQHIYDYRSFYTIIFGPNGSIHNHRIFYDKMRELMMDALYIENKNSQINHVLFASYQTYAIIGMIIEWVRSDFEYSVAYMNEQFALNLQIQHN</sequence>
<dbReference type="PROSITE" id="PS50977">
    <property type="entry name" value="HTH_TETR_2"/>
    <property type="match status" value="1"/>
</dbReference>
<keyword evidence="5" id="KW-1185">Reference proteome</keyword>
<dbReference type="PANTHER" id="PTHR43479:SF7">
    <property type="entry name" value="TETR-FAMILY TRANSCRIPTIONAL REGULATOR"/>
    <property type="match status" value="1"/>
</dbReference>
<dbReference type="EMBL" id="QFVR01000003">
    <property type="protein sequence ID" value="PWI26295.1"/>
    <property type="molecule type" value="Genomic_DNA"/>
</dbReference>
<dbReference type="InterPro" id="IPR009057">
    <property type="entry name" value="Homeodomain-like_sf"/>
</dbReference>
<evidence type="ECO:0000256" key="2">
    <source>
        <dbReference type="PROSITE-ProRule" id="PRU00335"/>
    </source>
</evidence>
<evidence type="ECO:0000256" key="1">
    <source>
        <dbReference type="ARBA" id="ARBA00023125"/>
    </source>
</evidence>
<dbReference type="GO" id="GO:0003677">
    <property type="term" value="F:DNA binding"/>
    <property type="evidence" value="ECO:0007669"/>
    <property type="project" value="UniProtKB-UniRule"/>
</dbReference>
<comment type="caution">
    <text evidence="4">The sequence shown here is derived from an EMBL/GenBank/DDBJ whole genome shotgun (WGS) entry which is preliminary data.</text>
</comment>
<feature type="domain" description="HTH tetR-type" evidence="3">
    <location>
        <begin position="9"/>
        <end position="69"/>
    </location>
</feature>
<dbReference type="RefSeq" id="WP_109304900.1">
    <property type="nucleotide sequence ID" value="NZ_BJUF01000066.1"/>
</dbReference>
<evidence type="ECO:0000313" key="4">
    <source>
        <dbReference type="EMBL" id="PWI26295.1"/>
    </source>
</evidence>
<dbReference type="PANTHER" id="PTHR43479">
    <property type="entry name" value="ACREF/ENVCD OPERON REPRESSOR-RELATED"/>
    <property type="match status" value="1"/>
</dbReference>
<accession>A0A2U3APB4</accession>